<dbReference type="AlphaFoldDB" id="A0A9D1HVG2"/>
<evidence type="ECO:0000256" key="1">
    <source>
        <dbReference type="ARBA" id="ARBA00022598"/>
    </source>
</evidence>
<keyword evidence="1" id="KW-0436">Ligase</keyword>
<dbReference type="EMBL" id="DVML01000033">
    <property type="protein sequence ID" value="HIU23042.1"/>
    <property type="molecule type" value="Genomic_DNA"/>
</dbReference>
<gene>
    <name evidence="7" type="ORF">IAD49_05615</name>
</gene>
<dbReference type="GO" id="GO:0046872">
    <property type="term" value="F:metal ion binding"/>
    <property type="evidence" value="ECO:0007669"/>
    <property type="project" value="UniProtKB-KW"/>
</dbReference>
<evidence type="ECO:0000313" key="8">
    <source>
        <dbReference type="Proteomes" id="UP000824087"/>
    </source>
</evidence>
<feature type="domain" description="Glutathionylspermidine synthase pre-ATP-grasp-like" evidence="6">
    <location>
        <begin position="36"/>
        <end position="391"/>
    </location>
</feature>
<evidence type="ECO:0000256" key="5">
    <source>
        <dbReference type="ARBA" id="ARBA00022842"/>
    </source>
</evidence>
<dbReference type="GO" id="GO:0005524">
    <property type="term" value="F:ATP binding"/>
    <property type="evidence" value="ECO:0007669"/>
    <property type="project" value="UniProtKB-KW"/>
</dbReference>
<evidence type="ECO:0000313" key="7">
    <source>
        <dbReference type="EMBL" id="HIU23042.1"/>
    </source>
</evidence>
<dbReference type="SUPFAM" id="SSF56059">
    <property type="entry name" value="Glutathione synthetase ATP-binding domain-like"/>
    <property type="match status" value="1"/>
</dbReference>
<reference evidence="7" key="2">
    <citation type="journal article" date="2021" name="PeerJ">
        <title>Extensive microbial diversity within the chicken gut microbiome revealed by metagenomics and culture.</title>
        <authorList>
            <person name="Gilroy R."/>
            <person name="Ravi A."/>
            <person name="Getino M."/>
            <person name="Pursley I."/>
            <person name="Horton D.L."/>
            <person name="Alikhan N.F."/>
            <person name="Baker D."/>
            <person name="Gharbi K."/>
            <person name="Hall N."/>
            <person name="Watson M."/>
            <person name="Adriaenssens E.M."/>
            <person name="Foster-Nyarko E."/>
            <person name="Jarju S."/>
            <person name="Secka A."/>
            <person name="Antonio M."/>
            <person name="Oren A."/>
            <person name="Chaudhuri R.R."/>
            <person name="La Ragione R."/>
            <person name="Hildebrand F."/>
            <person name="Pallen M.J."/>
        </authorList>
    </citation>
    <scope>NUCLEOTIDE SEQUENCE</scope>
    <source>
        <strain evidence="7">CHK197-8231</strain>
    </source>
</reference>
<dbReference type="Proteomes" id="UP000824087">
    <property type="component" value="Unassembled WGS sequence"/>
</dbReference>
<keyword evidence="5" id="KW-0460">Magnesium</keyword>
<evidence type="ECO:0000259" key="6">
    <source>
        <dbReference type="Pfam" id="PF03738"/>
    </source>
</evidence>
<evidence type="ECO:0000256" key="4">
    <source>
        <dbReference type="ARBA" id="ARBA00022840"/>
    </source>
</evidence>
<reference evidence="7" key="1">
    <citation type="submission" date="2020-10" db="EMBL/GenBank/DDBJ databases">
        <authorList>
            <person name="Gilroy R."/>
        </authorList>
    </citation>
    <scope>NUCLEOTIDE SEQUENCE</scope>
    <source>
        <strain evidence="7">CHK197-8231</strain>
    </source>
</reference>
<keyword evidence="4" id="KW-0067">ATP-binding</keyword>
<organism evidence="7 8">
    <name type="scientific">Candidatus Fimihabitans intestinipullorum</name>
    <dbReference type="NCBI Taxonomy" id="2840820"/>
    <lineage>
        <taxon>Bacteria</taxon>
        <taxon>Bacillati</taxon>
        <taxon>Mycoplasmatota</taxon>
        <taxon>Mycoplasmatota incertae sedis</taxon>
        <taxon>Candidatus Fimihabitans</taxon>
    </lineage>
</organism>
<proteinExistence type="predicted"/>
<evidence type="ECO:0000256" key="2">
    <source>
        <dbReference type="ARBA" id="ARBA00022723"/>
    </source>
</evidence>
<keyword evidence="3" id="KW-0547">Nucleotide-binding</keyword>
<name>A0A9D1HVG2_9BACT</name>
<comment type="caution">
    <text evidence="7">The sequence shown here is derived from an EMBL/GenBank/DDBJ whole genome shotgun (WGS) entry which is preliminary data.</text>
</comment>
<dbReference type="Pfam" id="PF03738">
    <property type="entry name" value="GSP_synth"/>
    <property type="match status" value="1"/>
</dbReference>
<dbReference type="InterPro" id="IPR005494">
    <property type="entry name" value="GSPS_pre-ATP-grasp-like_dom"/>
</dbReference>
<accession>A0A9D1HVG2</accession>
<sequence>MKLVSIPNYEEYRVDAIFDCYKWDPQFLDHNTLAKYALVITEKEAKELAELTEMLDSETRCAEEFLNRHLDFAKRLEIPKKISCELKRMKEYDPKRHIRLMRYDFHPTIDEKWVISEVNSDVPGGFAEASLLPKLAIRYLSKSRKSYDSIDFGDILAKTIAKKIKRNGTIMFVHCTSYSDDRQVMQYIGDKMESLGFHSLYGAADHVRFENREAMSILDGNQGKIDCIVRFTPLEWLKEIKPKTWVGYFDTTTPSCNHPIAIFAQTKRFPLIWGLLEQHGISLETWRKLLPDTIEVKNVKRKDGYIYKPAWGRVGEKISIPEACSEGEYQTILKDVRRHPKRYLAQKKFLSKPLKSPDGELFHVCLGSYSVDGNHAGFYARISEKNRIDSDAADIPVLIERNKKDDRKRSL</sequence>
<keyword evidence="2" id="KW-0479">Metal-binding</keyword>
<evidence type="ECO:0000256" key="3">
    <source>
        <dbReference type="ARBA" id="ARBA00022741"/>
    </source>
</evidence>
<protein>
    <submittedName>
        <fullName evidence="7">Glutathionylspermidine synthase family protein</fullName>
    </submittedName>
</protein>
<dbReference type="GO" id="GO:0016874">
    <property type="term" value="F:ligase activity"/>
    <property type="evidence" value="ECO:0007669"/>
    <property type="project" value="UniProtKB-KW"/>
</dbReference>
<dbReference type="Gene3D" id="3.30.1490.330">
    <property type="match status" value="1"/>
</dbReference>